<dbReference type="EMBL" id="SRJC01000004">
    <property type="protein sequence ID" value="TGB01931.1"/>
    <property type="molecule type" value="Genomic_DNA"/>
</dbReference>
<comment type="caution">
    <text evidence="6">The sequence shown here is derived from an EMBL/GenBank/DDBJ whole genome shotgun (WGS) entry which is preliminary data.</text>
</comment>
<organism evidence="6 7">
    <name type="scientific">Halobacillus salinus</name>
    <dbReference type="NCBI Taxonomy" id="192814"/>
    <lineage>
        <taxon>Bacteria</taxon>
        <taxon>Bacillati</taxon>
        <taxon>Bacillota</taxon>
        <taxon>Bacilli</taxon>
        <taxon>Bacillales</taxon>
        <taxon>Bacillaceae</taxon>
        <taxon>Halobacillus</taxon>
    </lineage>
</organism>
<dbReference type="InterPro" id="IPR036244">
    <property type="entry name" value="TipA-like_antibiotic-bd"/>
</dbReference>
<dbReference type="SUPFAM" id="SSF89082">
    <property type="entry name" value="Antibiotic binding domain of TipA-like multidrug resistance regulators"/>
    <property type="match status" value="1"/>
</dbReference>
<name>A0A4Z0GWB7_9BACI</name>
<evidence type="ECO:0000256" key="2">
    <source>
        <dbReference type="ARBA" id="ARBA00023125"/>
    </source>
</evidence>
<dbReference type="InterPro" id="IPR000551">
    <property type="entry name" value="MerR-type_HTH_dom"/>
</dbReference>
<sequence>MYKVKELAELTGVSVRTLHHYDHIGLLSPKEIGENGYRYYGQVEVTRLQQILFFKEMDFSLSRIKQIIDDPEFDQASALRQHKEILMEKKKRIERMVKSVDQTLDSLEGGKTMTDKERFEPFSREEMEKHQEKYEAEVKERWGDTDAYRESKQKTASYTDEDWKKIQNESNEIDRQIIARMEYGPADQEVQRLIGQKQQHITDHFYTCSDEIFRGLGDMYVNDPRFKKNIDKWKEGYAEFLRDAIHRYCDRSNKKK</sequence>
<evidence type="ECO:0000256" key="1">
    <source>
        <dbReference type="ARBA" id="ARBA00023015"/>
    </source>
</evidence>
<proteinExistence type="predicted"/>
<evidence type="ECO:0000256" key="3">
    <source>
        <dbReference type="ARBA" id="ARBA00023159"/>
    </source>
</evidence>
<dbReference type="GO" id="GO:0003700">
    <property type="term" value="F:DNA-binding transcription factor activity"/>
    <property type="evidence" value="ECO:0007669"/>
    <property type="project" value="InterPro"/>
</dbReference>
<evidence type="ECO:0000313" key="7">
    <source>
        <dbReference type="Proteomes" id="UP000297982"/>
    </source>
</evidence>
<protein>
    <submittedName>
        <fullName evidence="6">MerR family transcriptional regulator</fullName>
    </submittedName>
</protein>
<gene>
    <name evidence="6" type="ORF">E4663_14965</name>
</gene>
<dbReference type="InterPro" id="IPR012925">
    <property type="entry name" value="TipAS_dom"/>
</dbReference>
<dbReference type="PANTHER" id="PTHR30204">
    <property type="entry name" value="REDOX-CYCLING DRUG-SENSING TRANSCRIPTIONAL ACTIVATOR SOXR"/>
    <property type="match status" value="1"/>
</dbReference>
<dbReference type="Proteomes" id="UP000297982">
    <property type="component" value="Unassembled WGS sequence"/>
</dbReference>
<evidence type="ECO:0000259" key="5">
    <source>
        <dbReference type="PROSITE" id="PS50937"/>
    </source>
</evidence>
<dbReference type="InterPro" id="IPR009061">
    <property type="entry name" value="DNA-bd_dom_put_sf"/>
</dbReference>
<evidence type="ECO:0000313" key="6">
    <source>
        <dbReference type="EMBL" id="TGB01931.1"/>
    </source>
</evidence>
<dbReference type="Pfam" id="PF07739">
    <property type="entry name" value="TipAS"/>
    <property type="match status" value="1"/>
</dbReference>
<dbReference type="SUPFAM" id="SSF46955">
    <property type="entry name" value="Putative DNA-binding domain"/>
    <property type="match status" value="1"/>
</dbReference>
<dbReference type="Gene3D" id="1.10.1660.10">
    <property type="match status" value="1"/>
</dbReference>
<reference evidence="6 7" key="1">
    <citation type="journal article" date="2003" name="Int. J. Syst. Evol. Microbiol.">
        <title>Halobacillus salinus sp. nov., isolated from a salt lake on the coast of the East Sea in Korea.</title>
        <authorList>
            <person name="Yoon J.H."/>
            <person name="Kang K.H."/>
            <person name="Park Y.H."/>
        </authorList>
    </citation>
    <scope>NUCLEOTIDE SEQUENCE [LARGE SCALE GENOMIC DNA]</scope>
    <source>
        <strain evidence="6 7">HSL-3</strain>
    </source>
</reference>
<dbReference type="Gene3D" id="1.10.490.50">
    <property type="entry name" value="Antibiotic binding domain of TipA-like multidrug resistance regulators"/>
    <property type="match status" value="1"/>
</dbReference>
<keyword evidence="1" id="KW-0805">Transcription regulation</keyword>
<dbReference type="AlphaFoldDB" id="A0A4Z0GWB7"/>
<dbReference type="PRINTS" id="PR00040">
    <property type="entry name" value="HTHMERR"/>
</dbReference>
<dbReference type="PANTHER" id="PTHR30204:SF90">
    <property type="entry name" value="HTH-TYPE TRANSCRIPTIONAL ACTIVATOR MTA"/>
    <property type="match status" value="1"/>
</dbReference>
<keyword evidence="3" id="KW-0010">Activator</keyword>
<dbReference type="STRING" id="192814.GCA_900166575_03770"/>
<dbReference type="SMART" id="SM00422">
    <property type="entry name" value="HTH_MERR"/>
    <property type="match status" value="1"/>
</dbReference>
<keyword evidence="7" id="KW-1185">Reference proteome</keyword>
<keyword evidence="4" id="KW-0804">Transcription</keyword>
<dbReference type="RefSeq" id="WP_135328220.1">
    <property type="nucleotide sequence ID" value="NZ_SRJC01000004.1"/>
</dbReference>
<evidence type="ECO:0000256" key="4">
    <source>
        <dbReference type="ARBA" id="ARBA00023163"/>
    </source>
</evidence>
<dbReference type="Pfam" id="PF13411">
    <property type="entry name" value="MerR_1"/>
    <property type="match status" value="1"/>
</dbReference>
<dbReference type="PROSITE" id="PS50937">
    <property type="entry name" value="HTH_MERR_2"/>
    <property type="match status" value="1"/>
</dbReference>
<feature type="domain" description="HTH merR-type" evidence="5">
    <location>
        <begin position="1"/>
        <end position="70"/>
    </location>
</feature>
<keyword evidence="2" id="KW-0238">DNA-binding</keyword>
<dbReference type="GO" id="GO:0003677">
    <property type="term" value="F:DNA binding"/>
    <property type="evidence" value="ECO:0007669"/>
    <property type="project" value="UniProtKB-KW"/>
</dbReference>
<dbReference type="InterPro" id="IPR047057">
    <property type="entry name" value="MerR_fam"/>
</dbReference>
<dbReference type="CDD" id="cd01106">
    <property type="entry name" value="HTH_TipAL-Mta"/>
    <property type="match status" value="1"/>
</dbReference>
<accession>A0A4Z0GWB7</accession>